<dbReference type="GO" id="GO:0004386">
    <property type="term" value="F:helicase activity"/>
    <property type="evidence" value="ECO:0007669"/>
    <property type="project" value="UniProtKB-UniRule"/>
</dbReference>
<keyword evidence="1 5" id="KW-0547">Nucleotide-binding</keyword>
<evidence type="ECO:0000313" key="8">
    <source>
        <dbReference type="EMBL" id="PPQ98969.1"/>
    </source>
</evidence>
<dbReference type="PANTHER" id="PTHR21529:SF4">
    <property type="entry name" value="TPR AND ANKYRIN REPEAT-CONTAINING PROTEIN 1"/>
    <property type="match status" value="1"/>
</dbReference>
<proteinExistence type="predicted"/>
<evidence type="ECO:0000313" key="9">
    <source>
        <dbReference type="Proteomes" id="UP000284842"/>
    </source>
</evidence>
<organism evidence="8 9">
    <name type="scientific">Panaeolus cyanescens</name>
    <dbReference type="NCBI Taxonomy" id="181874"/>
    <lineage>
        <taxon>Eukaryota</taxon>
        <taxon>Fungi</taxon>
        <taxon>Dikarya</taxon>
        <taxon>Basidiomycota</taxon>
        <taxon>Agaricomycotina</taxon>
        <taxon>Agaricomycetes</taxon>
        <taxon>Agaricomycetidae</taxon>
        <taxon>Agaricales</taxon>
        <taxon>Agaricineae</taxon>
        <taxon>Galeropsidaceae</taxon>
        <taxon>Panaeolus</taxon>
    </lineage>
</organism>
<evidence type="ECO:0000256" key="5">
    <source>
        <dbReference type="PROSITE-ProRule" id="PRU00560"/>
    </source>
</evidence>
<keyword evidence="3 5" id="KW-0347">Helicase</keyword>
<dbReference type="InParanoid" id="A0A409Y7L4"/>
<evidence type="ECO:0000256" key="6">
    <source>
        <dbReference type="SAM" id="MobiDB-lite"/>
    </source>
</evidence>
<dbReference type="PANTHER" id="PTHR21529">
    <property type="entry name" value="MAMMARY TURMOR VIRUS RECEPTOR HOMOLOG 1, 2 MTVR1, 2"/>
    <property type="match status" value="1"/>
</dbReference>
<name>A0A409Y7L4_9AGAR</name>
<dbReference type="Pfam" id="PF00580">
    <property type="entry name" value="UvrD-helicase"/>
    <property type="match status" value="1"/>
</dbReference>
<keyword evidence="9" id="KW-1185">Reference proteome</keyword>
<dbReference type="InterPro" id="IPR014016">
    <property type="entry name" value="UvrD-like_ATP-bd"/>
</dbReference>
<keyword evidence="2 5" id="KW-0378">Hydrolase</keyword>
<dbReference type="InterPro" id="IPR039904">
    <property type="entry name" value="TRANK1"/>
</dbReference>
<keyword evidence="4 5" id="KW-0067">ATP-binding</keyword>
<feature type="binding site" evidence="5">
    <location>
        <begin position="417"/>
        <end position="424"/>
    </location>
    <ligand>
        <name>ATP</name>
        <dbReference type="ChEBI" id="CHEBI:30616"/>
    </ligand>
</feature>
<gene>
    <name evidence="8" type="ORF">CVT24_003465</name>
</gene>
<accession>A0A409Y7L4</accession>
<evidence type="ECO:0000256" key="4">
    <source>
        <dbReference type="ARBA" id="ARBA00022840"/>
    </source>
</evidence>
<feature type="domain" description="UvrD-like helicase ATP-binding" evidence="7">
    <location>
        <begin position="396"/>
        <end position="760"/>
    </location>
</feature>
<dbReference type="PROSITE" id="PS51198">
    <property type="entry name" value="UVRD_HELICASE_ATP_BIND"/>
    <property type="match status" value="1"/>
</dbReference>
<dbReference type="GO" id="GO:0005524">
    <property type="term" value="F:ATP binding"/>
    <property type="evidence" value="ECO:0007669"/>
    <property type="project" value="UniProtKB-UniRule"/>
</dbReference>
<dbReference type="GO" id="GO:0016787">
    <property type="term" value="F:hydrolase activity"/>
    <property type="evidence" value="ECO:0007669"/>
    <property type="project" value="UniProtKB-UniRule"/>
</dbReference>
<dbReference type="SUPFAM" id="SSF52540">
    <property type="entry name" value="P-loop containing nucleoside triphosphate hydrolases"/>
    <property type="match status" value="1"/>
</dbReference>
<feature type="region of interest" description="Disordered" evidence="6">
    <location>
        <begin position="1832"/>
        <end position="1864"/>
    </location>
</feature>
<evidence type="ECO:0000256" key="1">
    <source>
        <dbReference type="ARBA" id="ARBA00022741"/>
    </source>
</evidence>
<comment type="caution">
    <text evidence="8">The sequence shown here is derived from an EMBL/GenBank/DDBJ whole genome shotgun (WGS) entry which is preliminary data.</text>
</comment>
<protein>
    <recommendedName>
        <fullName evidence="7">UvrD-like helicase ATP-binding domain-containing protein</fullName>
    </recommendedName>
</protein>
<dbReference type="InterPro" id="IPR027417">
    <property type="entry name" value="P-loop_NTPase"/>
</dbReference>
<feature type="region of interest" description="Disordered" evidence="6">
    <location>
        <begin position="339"/>
        <end position="359"/>
    </location>
</feature>
<evidence type="ECO:0000259" key="7">
    <source>
        <dbReference type="PROSITE" id="PS51198"/>
    </source>
</evidence>
<reference evidence="8 9" key="1">
    <citation type="journal article" date="2018" name="Evol. Lett.">
        <title>Horizontal gene cluster transfer increased hallucinogenic mushroom diversity.</title>
        <authorList>
            <person name="Reynolds H.T."/>
            <person name="Vijayakumar V."/>
            <person name="Gluck-Thaler E."/>
            <person name="Korotkin H.B."/>
            <person name="Matheny P.B."/>
            <person name="Slot J.C."/>
        </authorList>
    </citation>
    <scope>NUCLEOTIDE SEQUENCE [LARGE SCALE GENOMIC DNA]</scope>
    <source>
        <strain evidence="8 9">2629</strain>
    </source>
</reference>
<evidence type="ECO:0000256" key="3">
    <source>
        <dbReference type="ARBA" id="ARBA00022806"/>
    </source>
</evidence>
<feature type="compositionally biased region" description="Acidic residues" evidence="6">
    <location>
        <begin position="1838"/>
        <end position="1854"/>
    </location>
</feature>
<evidence type="ECO:0000256" key="2">
    <source>
        <dbReference type="ARBA" id="ARBA00022801"/>
    </source>
</evidence>
<dbReference type="Gene3D" id="3.40.50.300">
    <property type="entry name" value="P-loop containing nucleotide triphosphate hydrolases"/>
    <property type="match status" value="2"/>
</dbReference>
<dbReference type="Proteomes" id="UP000284842">
    <property type="component" value="Unassembled WGS sequence"/>
</dbReference>
<dbReference type="STRING" id="181874.A0A409Y7L4"/>
<sequence>MLVLPNIAYQADLIDASKLNSEESIQSALEELASALKDSNFHLILERALGQHSLLELILSCISSEIPLNQWLLEHFPADANEFPNSLTARIMERLSTFFLMQNTHEMKFSSDSAKFVKRAPNVLHALLALSFLEDSGLPTTPVLDFPTYKPSQRQSKLMKKLSTKNAPHEQTLVEANVDVPRSRADALEMATDIHKELKDMYEQYLVNIRKPEIANNIKKSFIRADQSYPLNTTAQTSHTFRVEPEVSVIDEIPEIHPSPSDAIASASTPLLNLKLFHYYDTPDGFGQWNILLSSRADREIRGYRRTNPATYEIVMRKIICLKRERRDGDTGDVYVPASFPAREEEDEEKDDTLPISGSVPQDNNELHSLITLEKYVALSKDVLDSIQSDRDAAFPFELSRYEKKIVQYPASCYVLGRSGTGKTTTMLYKMLWVEKAYRMHTGGLQHPRQIFVTRSAVLARKVEEHFLTYTSAFRGVASRSRKMQEDEALSNDLINHNTFSPWKESKLSFSKLEDSDFPLFIPLDDLYYLLEADIIWEGKLGLTLGSRFRPISELKGKFISFQRFLGEYWATFSRKVTSALTCINAELGSILGSERTLTNAEGYLSKSQYLESSRAASSSFSQEQRSAIYEVFLSYKELKRQKDDYDISDRSRLIIAAIQNKALKIKKIDYLYVDETQDNLLIDALVLRMICRNPDGLFWAGDTAQTISAGSTFRFNDLKAFMYRVEEERLNHMAKEKAEKQMSKVMPQVFQLATNFRSHAGIVDCAHVVVELIKKFFPHTIDVLKRERGIVEGAKPMFCNDFDADQFKDGGSFSSAMISAERIELGAHQCILVRDEEARQRFIEDVGDIGLIVTLYDSKGLEFNDVVLLNFFEDSLLTLDQWRVVLNELTGVYAPKFDLLKHSAICLELKSLYVAITRARNNLRIIDTSDKSGPMKILWESLGCITEVSFHEAFSNFAVQSSAEDWNHRAKEFFDQEKYALARDSYLRGKNERNAAVANAFYERDRAQRTPIESGRNKGSQRAANFTRAAEAFARCAEEADGVSAGKKYRLFAGECFEEAKLLQRAVEQFRLAEEFTRAAILLRKLGSFDEVKDLLITHEDRIETHTFEILKDVVRLYYVSSRQYSKAHQLFDSPEEEIEYLEDRNLDLAQVDLLISLGRISEAADVHLADGRFEDAVSLLINDKAKEKASLIKASIAILQGLMTYIIFGSDPRSSEAAGRLLALSREIPINVWTEEESHWQEIMMYRFLHVNKIDELYGLAKTFLACKNSSAALLILDHIFTNTSLETELGEADKTAQALSHFNSYVELLRDSALFGDPCESKNQRFFGVIQHDVDTFSFRPRTLFAAFQAQRTGLLLNSLQAGEGVVMLSKSDITSSFRRCLQDRLLRRVVDENRACRIAPAFNPCIRHIALRDCKQGRCPQPHILVNKKWFLDWLRIHLLQIMIYGSINRVEDGNAFRKEQFFWLKRFFEAVNPPHHHLGSIYHLSVAFYEEMRGPLTVVRSWIREITTSLDVNPAPRFLTMAMLTSDFAFNFDRREASLYMFRSSFVQQGGCPAAFLRGPETNNSLLELVVSLQGTHVNSLQLGALFIQHVVENSLKVDVNVFCTFIERICGQYGALFKYRRAHNSFHGIMLPRSWLRKIIAEFETLDAKNKACPIPFPLLGPLETLIRTLHFDTYDQNYLLTGSNYVAIPYHLRSMYIARICRALGLPKVAYNIHDDDFRHQILQIFKRLSSTGAHVSFPLPYRFYISVQSHNDLVRVLRSSLQGSPFEKMMELRDASRSPRLTGSRYLEYKSYDDLVATFAKSGSSAALDDIDVPEPDVITAAASDQQEAVIDDADEGDVPEDEEAGIESNVDTTQEKKADEIEINLSEKFYVEHSAEENDKACLIQRAFRHVQGLKDLQISSGLEGRSYRWFLECQATLKGEKMEKAKKTSSYRLRYLGVLPQLLACIDAICDQLHAAKNEVKKQLNPRRQLNHEMLDELSERLTKLNVSMKAITKLQRSFGLNNPIHQRADIGELRNQVQQVQDALSDRKYPIVISQEVKERLELVFRVTFKKNTAPTEKMPKKPVLNVEDVY</sequence>
<dbReference type="OrthoDB" id="3156807at2759"/>
<dbReference type="EMBL" id="NHTK01001372">
    <property type="protein sequence ID" value="PPQ98969.1"/>
    <property type="molecule type" value="Genomic_DNA"/>
</dbReference>